<evidence type="ECO:0000259" key="5">
    <source>
        <dbReference type="PROSITE" id="PS51918"/>
    </source>
</evidence>
<reference evidence="6 7" key="1">
    <citation type="journal article" date="2016" name="Nat. Commun.">
        <title>Thousands of microbial genomes shed light on interconnected biogeochemical processes in an aquifer system.</title>
        <authorList>
            <person name="Anantharaman K."/>
            <person name="Brown C.T."/>
            <person name="Hug L.A."/>
            <person name="Sharon I."/>
            <person name="Castelle C.J."/>
            <person name="Probst A.J."/>
            <person name="Thomas B.C."/>
            <person name="Singh A."/>
            <person name="Wilkins M.J."/>
            <person name="Karaoz U."/>
            <person name="Brodie E.L."/>
            <person name="Williams K.H."/>
            <person name="Hubbard S.S."/>
            <person name="Banfield J.F."/>
        </authorList>
    </citation>
    <scope>NUCLEOTIDE SEQUENCE [LARGE SCALE GENOMIC DNA]</scope>
</reference>
<dbReference type="GO" id="GO:0006783">
    <property type="term" value="P:heme biosynthetic process"/>
    <property type="evidence" value="ECO:0007669"/>
    <property type="project" value="TreeGrafter"/>
</dbReference>
<feature type="domain" description="Radical SAM core" evidence="5">
    <location>
        <begin position="111"/>
        <end position="324"/>
    </location>
</feature>
<dbReference type="CDD" id="cd01335">
    <property type="entry name" value="Radical_SAM"/>
    <property type="match status" value="1"/>
</dbReference>
<evidence type="ECO:0000313" key="6">
    <source>
        <dbReference type="EMBL" id="OGF12245.1"/>
    </source>
</evidence>
<dbReference type="InterPro" id="IPR058240">
    <property type="entry name" value="rSAM_sf"/>
</dbReference>
<dbReference type="SUPFAM" id="SSF102114">
    <property type="entry name" value="Radical SAM enzymes"/>
    <property type="match status" value="1"/>
</dbReference>
<dbReference type="InterPro" id="IPR023885">
    <property type="entry name" value="4Fe4S-binding_SPASM_dom"/>
</dbReference>
<evidence type="ECO:0000256" key="4">
    <source>
        <dbReference type="ARBA" id="ARBA00023014"/>
    </source>
</evidence>
<dbReference type="PANTHER" id="PTHR11228:SF7">
    <property type="entry name" value="PQQA PEPTIDE CYCLASE"/>
    <property type="match status" value="1"/>
</dbReference>
<evidence type="ECO:0000256" key="2">
    <source>
        <dbReference type="ARBA" id="ARBA00022723"/>
    </source>
</evidence>
<dbReference type="Pfam" id="PF13186">
    <property type="entry name" value="SPASM"/>
    <property type="match status" value="1"/>
</dbReference>
<evidence type="ECO:0000256" key="3">
    <source>
        <dbReference type="ARBA" id="ARBA00023004"/>
    </source>
</evidence>
<organism evidence="6 7">
    <name type="scientific">Candidatus Edwardsbacteria bacterium GWF2_54_11</name>
    <dbReference type="NCBI Taxonomy" id="1817851"/>
    <lineage>
        <taxon>Bacteria</taxon>
        <taxon>Candidatus Edwardsiibacteriota</taxon>
    </lineage>
</organism>
<dbReference type="AlphaFoldDB" id="A0A1F5RCR9"/>
<dbReference type="Gene3D" id="3.20.20.70">
    <property type="entry name" value="Aldolase class I"/>
    <property type="match status" value="1"/>
</dbReference>
<sequence>MFQYRGQEGDKSFRLHLRIEPDSRGVLVINASRILHLNQTAAEMAKHIIEGDETTVAVKQMLKRYHGVKAERLEQDYDSLKEKIFTLARTDDICPVTYMDINRIEPFETPVSAPYRMDLALTYKCNNACGHCYLPKDRQPAELNTGQWKQVIKKIWEIGIPHVCFTGGEATLRPDLTDLIAYAEETGLVTGLLTNGRNLKNNDLVNRMVESGLDHFQITLESHDAKVHDQMVGAKGAWKETVQGIKNAVATPVYTITNTTLTRLNADNIEATLEFIKSLGVAAMACNGLIYAGQGATCGIGFKEEELKPLMERIRQKAQELELRLIWYTPTQYCQLDPVNLELGVKTCTAAKYNMCLEPDGSVIPCQSYFAALGNILADPWEKIWNAKPAVDLRNKAYLQEKCKDCDKLPLCGGGCPIYNQQQEVLCLDSKSNG</sequence>
<protein>
    <recommendedName>
        <fullName evidence="5">Radical SAM core domain-containing protein</fullName>
    </recommendedName>
</protein>
<keyword evidence="3" id="KW-0408">Iron</keyword>
<comment type="caution">
    <text evidence="6">The sequence shown here is derived from an EMBL/GenBank/DDBJ whole genome shotgun (WGS) entry which is preliminary data.</text>
</comment>
<dbReference type="Pfam" id="PF04055">
    <property type="entry name" value="Radical_SAM"/>
    <property type="match status" value="1"/>
</dbReference>
<dbReference type="PANTHER" id="PTHR11228">
    <property type="entry name" value="RADICAL SAM DOMAIN PROTEIN"/>
    <property type="match status" value="1"/>
</dbReference>
<dbReference type="GO" id="GO:0003824">
    <property type="term" value="F:catalytic activity"/>
    <property type="evidence" value="ECO:0007669"/>
    <property type="project" value="InterPro"/>
</dbReference>
<dbReference type="InterPro" id="IPR007197">
    <property type="entry name" value="rSAM"/>
</dbReference>
<evidence type="ECO:0000256" key="1">
    <source>
        <dbReference type="ARBA" id="ARBA00022691"/>
    </source>
</evidence>
<evidence type="ECO:0000313" key="7">
    <source>
        <dbReference type="Proteomes" id="UP000177230"/>
    </source>
</evidence>
<dbReference type="SFLD" id="SFLDG01386">
    <property type="entry name" value="main_SPASM_domain-containing"/>
    <property type="match status" value="1"/>
</dbReference>
<dbReference type="InterPro" id="IPR013785">
    <property type="entry name" value="Aldolase_TIM"/>
</dbReference>
<keyword evidence="2" id="KW-0479">Metal-binding</keyword>
<keyword evidence="1" id="KW-0949">S-adenosyl-L-methionine</keyword>
<dbReference type="PROSITE" id="PS51918">
    <property type="entry name" value="RADICAL_SAM"/>
    <property type="match status" value="1"/>
</dbReference>
<dbReference type="SFLD" id="SFLDG01067">
    <property type="entry name" value="SPASM/twitch_domain_containing"/>
    <property type="match status" value="1"/>
</dbReference>
<dbReference type="GO" id="GO:0051536">
    <property type="term" value="F:iron-sulfur cluster binding"/>
    <property type="evidence" value="ECO:0007669"/>
    <property type="project" value="UniProtKB-KW"/>
</dbReference>
<dbReference type="EMBL" id="MFFM01000034">
    <property type="protein sequence ID" value="OGF12245.1"/>
    <property type="molecule type" value="Genomic_DNA"/>
</dbReference>
<keyword evidence="4" id="KW-0411">Iron-sulfur</keyword>
<dbReference type="NCBIfam" id="TIGR04085">
    <property type="entry name" value="rSAM_more_4Fe4S"/>
    <property type="match status" value="1"/>
</dbReference>
<accession>A0A1F5RCR9</accession>
<gene>
    <name evidence="6" type="ORF">A2024_03085</name>
</gene>
<proteinExistence type="predicted"/>
<dbReference type="InterPro" id="IPR050377">
    <property type="entry name" value="Radical_SAM_PqqE_MftC-like"/>
</dbReference>
<dbReference type="CDD" id="cd21109">
    <property type="entry name" value="SPASM"/>
    <property type="match status" value="1"/>
</dbReference>
<dbReference type="GO" id="GO:0046872">
    <property type="term" value="F:metal ion binding"/>
    <property type="evidence" value="ECO:0007669"/>
    <property type="project" value="UniProtKB-KW"/>
</dbReference>
<dbReference type="SFLD" id="SFLDS00029">
    <property type="entry name" value="Radical_SAM"/>
    <property type="match status" value="1"/>
</dbReference>
<dbReference type="Proteomes" id="UP000177230">
    <property type="component" value="Unassembled WGS sequence"/>
</dbReference>
<name>A0A1F5RCR9_9BACT</name>